<sequence length="98" mass="11081">LNRSRQWHQRHSLKAKHMSLSLYSAQLIDIVHTQIKPTSASPPSAPLTPIHLGHRSNPRSDLKALKIAHSFYSDAALIYSRSLRERPLKPGLAWVAKK</sequence>
<organism evidence="1 2">
    <name type="scientific">Rhodocollybia butyracea</name>
    <dbReference type="NCBI Taxonomy" id="206335"/>
    <lineage>
        <taxon>Eukaryota</taxon>
        <taxon>Fungi</taxon>
        <taxon>Dikarya</taxon>
        <taxon>Basidiomycota</taxon>
        <taxon>Agaricomycotina</taxon>
        <taxon>Agaricomycetes</taxon>
        <taxon>Agaricomycetidae</taxon>
        <taxon>Agaricales</taxon>
        <taxon>Marasmiineae</taxon>
        <taxon>Omphalotaceae</taxon>
        <taxon>Rhodocollybia</taxon>
    </lineage>
</organism>
<gene>
    <name evidence="1" type="ORF">BDP27DRAFT_1344919</name>
</gene>
<dbReference type="AlphaFoldDB" id="A0A9P5P3J1"/>
<name>A0A9P5P3J1_9AGAR</name>
<accession>A0A9P5P3J1</accession>
<dbReference type="Proteomes" id="UP000772434">
    <property type="component" value="Unassembled WGS sequence"/>
</dbReference>
<reference evidence="1" key="1">
    <citation type="submission" date="2020-11" db="EMBL/GenBank/DDBJ databases">
        <authorList>
            <consortium name="DOE Joint Genome Institute"/>
            <person name="Ahrendt S."/>
            <person name="Riley R."/>
            <person name="Andreopoulos W."/>
            <person name="Labutti K."/>
            <person name="Pangilinan J."/>
            <person name="Ruiz-Duenas F.J."/>
            <person name="Barrasa J.M."/>
            <person name="Sanchez-Garcia M."/>
            <person name="Camarero S."/>
            <person name="Miyauchi S."/>
            <person name="Serrano A."/>
            <person name="Linde D."/>
            <person name="Babiker R."/>
            <person name="Drula E."/>
            <person name="Ayuso-Fernandez I."/>
            <person name="Pacheco R."/>
            <person name="Padilla G."/>
            <person name="Ferreira P."/>
            <person name="Barriuso J."/>
            <person name="Kellner H."/>
            <person name="Castanera R."/>
            <person name="Alfaro M."/>
            <person name="Ramirez L."/>
            <person name="Pisabarro A.G."/>
            <person name="Kuo A."/>
            <person name="Tritt A."/>
            <person name="Lipzen A."/>
            <person name="He G."/>
            <person name="Yan M."/>
            <person name="Ng V."/>
            <person name="Cullen D."/>
            <person name="Martin F."/>
            <person name="Rosso M.-N."/>
            <person name="Henrissat B."/>
            <person name="Hibbett D."/>
            <person name="Martinez A.T."/>
            <person name="Grigoriev I.V."/>
        </authorList>
    </citation>
    <scope>NUCLEOTIDE SEQUENCE</scope>
    <source>
        <strain evidence="1">AH 40177</strain>
    </source>
</reference>
<feature type="non-terminal residue" evidence="1">
    <location>
        <position position="1"/>
    </location>
</feature>
<protein>
    <submittedName>
        <fullName evidence="1">Uncharacterized protein</fullName>
    </submittedName>
</protein>
<dbReference type="OrthoDB" id="206335at2759"/>
<proteinExistence type="predicted"/>
<dbReference type="EMBL" id="JADNRY010000432">
    <property type="protein sequence ID" value="KAF9056788.1"/>
    <property type="molecule type" value="Genomic_DNA"/>
</dbReference>
<evidence type="ECO:0000313" key="2">
    <source>
        <dbReference type="Proteomes" id="UP000772434"/>
    </source>
</evidence>
<keyword evidence="2" id="KW-1185">Reference proteome</keyword>
<comment type="caution">
    <text evidence="1">The sequence shown here is derived from an EMBL/GenBank/DDBJ whole genome shotgun (WGS) entry which is preliminary data.</text>
</comment>
<evidence type="ECO:0000313" key="1">
    <source>
        <dbReference type="EMBL" id="KAF9056788.1"/>
    </source>
</evidence>